<evidence type="ECO:0000313" key="3">
    <source>
        <dbReference type="Proteomes" id="UP000533476"/>
    </source>
</evidence>
<feature type="transmembrane region" description="Helical" evidence="1">
    <location>
        <begin position="27"/>
        <end position="47"/>
    </location>
</feature>
<keyword evidence="1" id="KW-0472">Membrane</keyword>
<proteinExistence type="predicted"/>
<evidence type="ECO:0008006" key="4">
    <source>
        <dbReference type="Google" id="ProtNLM"/>
    </source>
</evidence>
<dbReference type="Proteomes" id="UP000533476">
    <property type="component" value="Unassembled WGS sequence"/>
</dbReference>
<gene>
    <name evidence="2" type="ORF">HIJ39_18555</name>
</gene>
<protein>
    <recommendedName>
        <fullName evidence="4">ABC-2 type transporter domain-containing protein</fullName>
    </recommendedName>
</protein>
<feature type="transmembrane region" description="Helical" evidence="1">
    <location>
        <begin position="170"/>
        <end position="198"/>
    </location>
</feature>
<evidence type="ECO:0000256" key="1">
    <source>
        <dbReference type="SAM" id="Phobius"/>
    </source>
</evidence>
<name>A0A7Y0Q4E3_9FIRM</name>
<comment type="caution">
    <text evidence="2">The sequence shown here is derived from an EMBL/GenBank/DDBJ whole genome shotgun (WGS) entry which is preliminary data.</text>
</comment>
<dbReference type="AlphaFoldDB" id="A0A7Y0Q4E3"/>
<accession>A0A7Y0Q4E3</accession>
<dbReference type="EMBL" id="JABBVZ010000101">
    <property type="protein sequence ID" value="NMP24335.1"/>
    <property type="molecule type" value="Genomic_DNA"/>
</dbReference>
<feature type="transmembrane region" description="Helical" evidence="1">
    <location>
        <begin position="85"/>
        <end position="107"/>
    </location>
</feature>
<sequence length="271" mass="29437">MLNERYIGRQFFGALWRITWQEIGGRFWVYPTVMVAVIVFATVMTYVSPNSLSSGTVPLLRAWSRHVVTVGSTRWVLADLMLMGVGPYLVGVATALSGAMNTLGLFAEKTMTARLEWFLSAPISTGEFLLSVLGTALGLTLASWGILATVLAMFVLILSQLNALVVQVPASWWVLISLMPLTLGLWSSLIALPLGILFPGLSRLRTGSGNILQLLAVLPAISALVWGTTQTHTSLGHVAWIVSGLSLIATVVTLVVILRVFKTRTIFLRQE</sequence>
<feature type="transmembrane region" description="Helical" evidence="1">
    <location>
        <begin position="210"/>
        <end position="227"/>
    </location>
</feature>
<keyword evidence="3" id="KW-1185">Reference proteome</keyword>
<reference evidence="2 3" key="1">
    <citation type="submission" date="2020-04" db="EMBL/GenBank/DDBJ databases">
        <authorList>
            <person name="Zhang R."/>
            <person name="Schippers A."/>
        </authorList>
    </citation>
    <scope>NUCLEOTIDE SEQUENCE [LARGE SCALE GENOMIC DNA]</scope>
    <source>
        <strain evidence="2 3">DSM 109850</strain>
    </source>
</reference>
<evidence type="ECO:0000313" key="2">
    <source>
        <dbReference type="EMBL" id="NMP24335.1"/>
    </source>
</evidence>
<feature type="transmembrane region" description="Helical" evidence="1">
    <location>
        <begin position="239"/>
        <end position="261"/>
    </location>
</feature>
<feature type="transmembrane region" description="Helical" evidence="1">
    <location>
        <begin position="128"/>
        <end position="158"/>
    </location>
</feature>
<keyword evidence="1" id="KW-1133">Transmembrane helix</keyword>
<dbReference type="RefSeq" id="WP_169102371.1">
    <property type="nucleotide sequence ID" value="NZ_JABBVZ010000101.1"/>
</dbReference>
<keyword evidence="1" id="KW-0812">Transmembrane</keyword>
<organism evidence="2 3">
    <name type="scientific">Sulfobacillus harzensis</name>
    <dbReference type="NCBI Taxonomy" id="2729629"/>
    <lineage>
        <taxon>Bacteria</taxon>
        <taxon>Bacillati</taxon>
        <taxon>Bacillota</taxon>
        <taxon>Clostridia</taxon>
        <taxon>Eubacteriales</taxon>
        <taxon>Clostridiales Family XVII. Incertae Sedis</taxon>
        <taxon>Sulfobacillus</taxon>
    </lineage>
</organism>